<dbReference type="EMBL" id="CP002865">
    <property type="protein sequence ID" value="AEI37639.1"/>
    <property type="molecule type" value="Genomic_DNA"/>
</dbReference>
<reference evidence="1 2" key="1">
    <citation type="journal article" date="2011" name="J. Bacteriol.">
        <title>Genome sequence of the ethanol-producing Zymomonas mobilis subsp. pomaceae lectotype strain ATCC 29192.</title>
        <authorList>
            <person name="Kouvelis V.N."/>
            <person name="Davenport K.W."/>
            <person name="Brettin T.S."/>
            <person name="Bruce D."/>
            <person name="Detter C."/>
            <person name="Han C.S."/>
            <person name="Nolan M."/>
            <person name="Tapia R."/>
            <person name="Damoulaki A."/>
            <person name="Kyrpides N.C."/>
            <person name="Typas M.A."/>
            <person name="Pappas K.M."/>
        </authorList>
    </citation>
    <scope>NUCLEOTIDE SEQUENCE [LARGE SCALE GENOMIC DNA]</scope>
    <source>
        <strain evidence="2">ATCC 29192 / DSM 22645 / JCM 10191 / CCUG 17912 / NBRC 13757 / NCIMB 11200 / NRRL B-4491 / Barker I</strain>
    </source>
</reference>
<dbReference type="AlphaFoldDB" id="F8ES64"/>
<gene>
    <name evidence="1" type="ordered locus">Zymop_0737</name>
</gene>
<evidence type="ECO:0000313" key="1">
    <source>
        <dbReference type="EMBL" id="AEI37639.1"/>
    </source>
</evidence>
<proteinExistence type="predicted"/>
<dbReference type="KEGG" id="zmp:Zymop_0737"/>
<dbReference type="PATRIC" id="fig|579138.3.peg.776"/>
<sequence>MIRLFIVLIFALINARPLFAAKKEIAAQGKVPKPSYFRILEASPQSIIPCLLALGWKAASDNMKDDDVWQIAVSYDQRLKFINVQNEGDRQKKPEPVQPKSNLWESHLVWLFLAPHQATASDQNYRITGYKKWHINTDQHIAEKMNQQFCTYFQSRSPKISHLSED</sequence>
<accession>F8ES64</accession>
<organism evidence="1 2">
    <name type="scientific">Zymomonas mobilis subsp. pomaceae (strain ATCC 29192 / DSM 22645 / JCM 10191 / CCUG 17912 / NBRC 13757 / NCIMB 11200 / NRRL B-4491 / Barker I)</name>
    <dbReference type="NCBI Taxonomy" id="579138"/>
    <lineage>
        <taxon>Bacteria</taxon>
        <taxon>Pseudomonadati</taxon>
        <taxon>Pseudomonadota</taxon>
        <taxon>Alphaproteobacteria</taxon>
        <taxon>Sphingomonadales</taxon>
        <taxon>Zymomonadaceae</taxon>
        <taxon>Zymomonas</taxon>
    </lineage>
</organism>
<dbReference type="Proteomes" id="UP000000491">
    <property type="component" value="Chromosome"/>
</dbReference>
<evidence type="ECO:0000313" key="2">
    <source>
        <dbReference type="Proteomes" id="UP000000491"/>
    </source>
</evidence>
<protein>
    <submittedName>
        <fullName evidence="1">Uncharacterized protein</fullName>
    </submittedName>
</protein>
<dbReference type="HOGENOM" id="CLU_121478_0_0_5"/>
<name>F8ES64_ZYMMT</name>